<dbReference type="GO" id="GO:0005789">
    <property type="term" value="C:endoplasmic reticulum membrane"/>
    <property type="evidence" value="ECO:0007669"/>
    <property type="project" value="UniProtKB-SubCell"/>
</dbReference>
<accession>A0A136J3F3</accession>
<evidence type="ECO:0000313" key="8">
    <source>
        <dbReference type="EMBL" id="KXJ91486.1"/>
    </source>
</evidence>
<feature type="compositionally biased region" description="Low complexity" evidence="7">
    <location>
        <begin position="22"/>
        <end position="31"/>
    </location>
</feature>
<dbReference type="AlphaFoldDB" id="A0A136J3F3"/>
<comment type="subcellular location">
    <subcellularLocation>
        <location evidence="6">Endoplasmic reticulum membrane</location>
        <topology evidence="6">Multi-pass membrane protein</topology>
    </subcellularLocation>
    <subcellularLocation>
        <location evidence="6">Endoplasmic reticulum-Golgi intermediate compartment membrane</location>
        <topology evidence="6">Multi-pass membrane protein</topology>
    </subcellularLocation>
    <subcellularLocation>
        <location evidence="6">Cytoplasmic vesicle</location>
        <location evidence="6">COPII-coated vesicle membrane</location>
        <topology evidence="6">Multi-pass membrane protein</topology>
    </subcellularLocation>
</comment>
<dbReference type="GO" id="GO:0070072">
    <property type="term" value="P:vacuolar proton-transporting V-type ATPase complex assembly"/>
    <property type="evidence" value="ECO:0007669"/>
    <property type="project" value="UniProtKB-UniRule"/>
</dbReference>
<evidence type="ECO:0000256" key="7">
    <source>
        <dbReference type="SAM" id="MobiDB-lite"/>
    </source>
</evidence>
<evidence type="ECO:0000256" key="1">
    <source>
        <dbReference type="ARBA" id="ARBA00022692"/>
    </source>
</evidence>
<evidence type="ECO:0000256" key="3">
    <source>
        <dbReference type="ARBA" id="ARBA00022989"/>
    </source>
</evidence>
<evidence type="ECO:0000256" key="2">
    <source>
        <dbReference type="ARBA" id="ARBA00022824"/>
    </source>
</evidence>
<feature type="region of interest" description="Disordered" evidence="7">
    <location>
        <begin position="1"/>
        <end position="33"/>
    </location>
</feature>
<comment type="caution">
    <text evidence="6">Lacks conserved residue(s) required for the propagation of feature annotation.</text>
</comment>
<evidence type="ECO:0000256" key="6">
    <source>
        <dbReference type="HAMAP-Rule" id="MF_03058"/>
    </source>
</evidence>
<evidence type="ECO:0000313" key="9">
    <source>
        <dbReference type="Proteomes" id="UP000070501"/>
    </source>
</evidence>
<dbReference type="GO" id="GO:0012507">
    <property type="term" value="C:ER to Golgi transport vesicle membrane"/>
    <property type="evidence" value="ECO:0007669"/>
    <property type="project" value="UniProtKB-SubCell"/>
</dbReference>
<dbReference type="Pfam" id="PF09446">
    <property type="entry name" value="VMA21"/>
    <property type="match status" value="1"/>
</dbReference>
<feature type="transmembrane region" description="Helical" evidence="6">
    <location>
        <begin position="41"/>
        <end position="62"/>
    </location>
</feature>
<sequence>MATRRIATTEKTAIDRDEFAPSSSGSSSHKSNIAPAVPTHVILKLLAATFAMIVLPIGSYFVTLHTLFKGNASYAGGFAAIMANVVLVGYVIVAMKEDETERLEAKAGGKKDR</sequence>
<reference evidence="9" key="1">
    <citation type="submission" date="2016-02" db="EMBL/GenBank/DDBJ databases">
        <title>Draft genome sequence of Microdochium bolleyi, a fungal endophyte of beachgrass.</title>
        <authorList>
            <consortium name="DOE Joint Genome Institute"/>
            <person name="David A.S."/>
            <person name="May G."/>
            <person name="Haridas S."/>
            <person name="Lim J."/>
            <person name="Wang M."/>
            <person name="Labutti K."/>
            <person name="Lipzen A."/>
            <person name="Barry K."/>
            <person name="Grigoriev I.V."/>
        </authorList>
    </citation>
    <scope>NUCLEOTIDE SEQUENCE [LARGE SCALE GENOMIC DNA]</scope>
    <source>
        <strain evidence="9">J235TASD1</strain>
    </source>
</reference>
<comment type="function">
    <text evidence="6">Required for the assembly of the V0 complex of the vacuolar ATPase (V-ATPase) in the endoplasmic reticulum.</text>
</comment>
<keyword evidence="4 6" id="KW-0472">Membrane</keyword>
<comment type="similarity">
    <text evidence="6">Belongs to the VMA21 family.</text>
</comment>
<keyword evidence="3 6" id="KW-1133">Transmembrane helix</keyword>
<organism evidence="8 9">
    <name type="scientific">Microdochium bolleyi</name>
    <dbReference type="NCBI Taxonomy" id="196109"/>
    <lineage>
        <taxon>Eukaryota</taxon>
        <taxon>Fungi</taxon>
        <taxon>Dikarya</taxon>
        <taxon>Ascomycota</taxon>
        <taxon>Pezizomycotina</taxon>
        <taxon>Sordariomycetes</taxon>
        <taxon>Xylariomycetidae</taxon>
        <taxon>Xylariales</taxon>
        <taxon>Microdochiaceae</taxon>
        <taxon>Microdochium</taxon>
    </lineage>
</organism>
<dbReference type="HAMAP" id="MF_03058">
    <property type="entry name" value="VMA21"/>
    <property type="match status" value="1"/>
</dbReference>
<dbReference type="PANTHER" id="PTHR31792">
    <property type="entry name" value="VACUOLAR ATPASE ASSEMBLY INTEGRAL MEMBRANE PROTEIN VMA21"/>
    <property type="match status" value="1"/>
</dbReference>
<keyword evidence="5 6" id="KW-0968">Cytoplasmic vesicle</keyword>
<dbReference type="InterPro" id="IPR019013">
    <property type="entry name" value="Vma21"/>
</dbReference>
<dbReference type="FunCoup" id="A0A136J3F3">
    <property type="interactions" value="48"/>
</dbReference>
<dbReference type="Proteomes" id="UP000070501">
    <property type="component" value="Unassembled WGS sequence"/>
</dbReference>
<dbReference type="EMBL" id="KQ964250">
    <property type="protein sequence ID" value="KXJ91486.1"/>
    <property type="molecule type" value="Genomic_DNA"/>
</dbReference>
<dbReference type="InParanoid" id="A0A136J3F3"/>
<evidence type="ECO:0000256" key="5">
    <source>
        <dbReference type="ARBA" id="ARBA00023329"/>
    </source>
</evidence>
<feature type="transmembrane region" description="Helical" evidence="6">
    <location>
        <begin position="74"/>
        <end position="93"/>
    </location>
</feature>
<proteinExistence type="inferred from homology"/>
<name>A0A136J3F3_9PEZI</name>
<evidence type="ECO:0000256" key="4">
    <source>
        <dbReference type="ARBA" id="ARBA00023136"/>
    </source>
</evidence>
<dbReference type="PANTHER" id="PTHR31792:SF3">
    <property type="entry name" value="VACUOLAR ATPASE ASSEMBLY INTEGRAL MEMBRANE PROTEIN VMA21"/>
    <property type="match status" value="1"/>
</dbReference>
<keyword evidence="2 6" id="KW-0256">Endoplasmic reticulum</keyword>
<dbReference type="OrthoDB" id="160405at2759"/>
<dbReference type="STRING" id="196109.A0A136J3F3"/>
<dbReference type="GO" id="GO:0033116">
    <property type="term" value="C:endoplasmic reticulum-Golgi intermediate compartment membrane"/>
    <property type="evidence" value="ECO:0007669"/>
    <property type="project" value="UniProtKB-SubCell"/>
</dbReference>
<gene>
    <name evidence="8" type="ORF">Micbo1qcDRAFT_233974</name>
</gene>
<keyword evidence="1 6" id="KW-0812">Transmembrane</keyword>
<protein>
    <submittedName>
        <fullName evidence="8">Uncharacterized protein</fullName>
    </submittedName>
</protein>
<keyword evidence="9" id="KW-1185">Reference proteome</keyword>